<comment type="caution">
    <text evidence="2">The sequence shown here is derived from an EMBL/GenBank/DDBJ whole genome shotgun (WGS) entry which is preliminary data.</text>
</comment>
<sequence>MRPNIMGKCIVQECGKSQTNKENMPGVTFHRFSHILSYTHSESFSSIADAVLVGPSSSSLISCSTITFPRLPFGSSYHPDPQKSGASPVLPYENTRTSNSSSGHRSRLLQIKTFAQFDSAKSAGHVLAGHWEAYTLPATRGNLLLLRWDACEKPKLA</sequence>
<feature type="compositionally biased region" description="Polar residues" evidence="1">
    <location>
        <begin position="94"/>
        <end position="103"/>
    </location>
</feature>
<feature type="region of interest" description="Disordered" evidence="1">
    <location>
        <begin position="77"/>
        <end position="104"/>
    </location>
</feature>
<evidence type="ECO:0000256" key="1">
    <source>
        <dbReference type="SAM" id="MobiDB-lite"/>
    </source>
</evidence>
<dbReference type="AlphaFoldDB" id="A0AAV8Z7P0"/>
<accession>A0AAV8Z7P0</accession>
<name>A0AAV8Z7P0_9CUCU</name>
<proteinExistence type="predicted"/>
<dbReference type="Proteomes" id="UP001162162">
    <property type="component" value="Unassembled WGS sequence"/>
</dbReference>
<organism evidence="2 3">
    <name type="scientific">Aromia moschata</name>
    <dbReference type="NCBI Taxonomy" id="1265417"/>
    <lineage>
        <taxon>Eukaryota</taxon>
        <taxon>Metazoa</taxon>
        <taxon>Ecdysozoa</taxon>
        <taxon>Arthropoda</taxon>
        <taxon>Hexapoda</taxon>
        <taxon>Insecta</taxon>
        <taxon>Pterygota</taxon>
        <taxon>Neoptera</taxon>
        <taxon>Endopterygota</taxon>
        <taxon>Coleoptera</taxon>
        <taxon>Polyphaga</taxon>
        <taxon>Cucujiformia</taxon>
        <taxon>Chrysomeloidea</taxon>
        <taxon>Cerambycidae</taxon>
        <taxon>Cerambycinae</taxon>
        <taxon>Callichromatini</taxon>
        <taxon>Aromia</taxon>
    </lineage>
</organism>
<protein>
    <submittedName>
        <fullName evidence="2">Uncharacterized protein</fullName>
    </submittedName>
</protein>
<evidence type="ECO:0000313" key="3">
    <source>
        <dbReference type="Proteomes" id="UP001162162"/>
    </source>
</evidence>
<gene>
    <name evidence="2" type="ORF">NQ318_003944</name>
</gene>
<keyword evidence="3" id="KW-1185">Reference proteome</keyword>
<reference evidence="2" key="1">
    <citation type="journal article" date="2023" name="Insect Mol. Biol.">
        <title>Genome sequencing provides insights into the evolution of gene families encoding plant cell wall-degrading enzymes in longhorned beetles.</title>
        <authorList>
            <person name="Shin N.R."/>
            <person name="Okamura Y."/>
            <person name="Kirsch R."/>
            <person name="Pauchet Y."/>
        </authorList>
    </citation>
    <scope>NUCLEOTIDE SEQUENCE</scope>
    <source>
        <strain evidence="2">AMC_N1</strain>
    </source>
</reference>
<dbReference type="EMBL" id="JAPWTK010000009">
    <property type="protein sequence ID" value="KAJ8960220.1"/>
    <property type="molecule type" value="Genomic_DNA"/>
</dbReference>
<evidence type="ECO:0000313" key="2">
    <source>
        <dbReference type="EMBL" id="KAJ8960220.1"/>
    </source>
</evidence>